<protein>
    <submittedName>
        <fullName evidence="2">Uncharacterized protein</fullName>
    </submittedName>
</protein>
<organism evidence="2 3">
    <name type="scientific">Mycolicibacterium conceptionense</name>
    <dbReference type="NCBI Taxonomy" id="451644"/>
    <lineage>
        <taxon>Bacteria</taxon>
        <taxon>Bacillati</taxon>
        <taxon>Actinomycetota</taxon>
        <taxon>Actinomycetes</taxon>
        <taxon>Mycobacteriales</taxon>
        <taxon>Mycobacteriaceae</taxon>
        <taxon>Mycolicibacterium</taxon>
    </lineage>
</organism>
<evidence type="ECO:0000313" key="3">
    <source>
        <dbReference type="Proteomes" id="UP000182227"/>
    </source>
</evidence>
<reference evidence="2 3" key="1">
    <citation type="submission" date="2015-03" db="EMBL/GenBank/DDBJ databases">
        <authorList>
            <person name="Murphy D."/>
        </authorList>
    </citation>
    <scope>NUCLEOTIDE SEQUENCE [LARGE SCALE GENOMIC DNA]</scope>
    <source>
        <strain evidence="2 3">D16</strain>
    </source>
</reference>
<feature type="region of interest" description="Disordered" evidence="1">
    <location>
        <begin position="1"/>
        <end position="30"/>
    </location>
</feature>
<sequence length="30" mass="3481">MDKKQQTKTTKHTIEFSNNTPEFVAQKSRG</sequence>
<evidence type="ECO:0000256" key="1">
    <source>
        <dbReference type="SAM" id="MobiDB-lite"/>
    </source>
</evidence>
<gene>
    <name evidence="2" type="ORF">BN970_06599</name>
</gene>
<accession>A0A0U1E033</accession>
<proteinExistence type="predicted"/>
<evidence type="ECO:0000313" key="2">
    <source>
        <dbReference type="EMBL" id="CQD24721.1"/>
    </source>
</evidence>
<name>A0A0U1E033_9MYCO</name>
<dbReference type="AlphaFoldDB" id="A0A0U1E033"/>
<dbReference type="EMBL" id="CTEF01000007">
    <property type="protein sequence ID" value="CQD24721.1"/>
    <property type="molecule type" value="Genomic_DNA"/>
</dbReference>
<dbReference type="Proteomes" id="UP000182227">
    <property type="component" value="Unassembled WGS sequence"/>
</dbReference>